<keyword evidence="2" id="KW-1185">Reference proteome</keyword>
<organism evidence="1 2">
    <name type="scientific">Diphasiastrum complanatum</name>
    <name type="common">Issler's clubmoss</name>
    <name type="synonym">Lycopodium complanatum</name>
    <dbReference type="NCBI Taxonomy" id="34168"/>
    <lineage>
        <taxon>Eukaryota</taxon>
        <taxon>Viridiplantae</taxon>
        <taxon>Streptophyta</taxon>
        <taxon>Embryophyta</taxon>
        <taxon>Tracheophyta</taxon>
        <taxon>Lycopodiopsida</taxon>
        <taxon>Lycopodiales</taxon>
        <taxon>Lycopodiaceae</taxon>
        <taxon>Lycopodioideae</taxon>
        <taxon>Diphasiastrum</taxon>
    </lineage>
</organism>
<dbReference type="Proteomes" id="UP001162992">
    <property type="component" value="Chromosome 19"/>
</dbReference>
<evidence type="ECO:0000313" key="1">
    <source>
        <dbReference type="EMBL" id="KAJ7521685.1"/>
    </source>
</evidence>
<protein>
    <submittedName>
        <fullName evidence="1">Uncharacterized protein</fullName>
    </submittedName>
</protein>
<sequence>MVASVGSAASYDRFRSGSFDARQPQPVLFRRRDNGCSQCYCCFASLLVGVLVAVAVLLLLIFLVFKPQQPSFDLRDVTVSSFEVDQPLTGSSSYTVLLSMDCTLVLAASNPNKVSIKYSPVHLNVLYHGHQIGIASAPAFEQPAHSNTAVQASLTVQKLSILQGDAMELLKDVVNDNVPLIITGTVRARISVLGVDSPRVQVQIICQVMMNPRQRKAGSKQCGVQNVNL</sequence>
<gene>
    <name evidence="1" type="ORF">O6H91_19G063800</name>
</gene>
<accession>A0ACC2AWA2</accession>
<comment type="caution">
    <text evidence="1">The sequence shown here is derived from an EMBL/GenBank/DDBJ whole genome shotgun (WGS) entry which is preliminary data.</text>
</comment>
<dbReference type="EMBL" id="CM055110">
    <property type="protein sequence ID" value="KAJ7521685.1"/>
    <property type="molecule type" value="Genomic_DNA"/>
</dbReference>
<evidence type="ECO:0000313" key="2">
    <source>
        <dbReference type="Proteomes" id="UP001162992"/>
    </source>
</evidence>
<name>A0ACC2AWA2_DIPCM</name>
<reference evidence="2" key="1">
    <citation type="journal article" date="2024" name="Proc. Natl. Acad. Sci. U.S.A.">
        <title>Extraordinary preservation of gene collinearity over three hundred million years revealed in homosporous lycophytes.</title>
        <authorList>
            <person name="Li C."/>
            <person name="Wickell D."/>
            <person name="Kuo L.Y."/>
            <person name="Chen X."/>
            <person name="Nie B."/>
            <person name="Liao X."/>
            <person name="Peng D."/>
            <person name="Ji J."/>
            <person name="Jenkins J."/>
            <person name="Williams M."/>
            <person name="Shu S."/>
            <person name="Plott C."/>
            <person name="Barry K."/>
            <person name="Rajasekar S."/>
            <person name="Grimwood J."/>
            <person name="Han X."/>
            <person name="Sun S."/>
            <person name="Hou Z."/>
            <person name="He W."/>
            <person name="Dai G."/>
            <person name="Sun C."/>
            <person name="Schmutz J."/>
            <person name="Leebens-Mack J.H."/>
            <person name="Li F.W."/>
            <person name="Wang L."/>
        </authorList>
    </citation>
    <scope>NUCLEOTIDE SEQUENCE [LARGE SCALE GENOMIC DNA]</scope>
    <source>
        <strain evidence="2">cv. PW_Plant_1</strain>
    </source>
</reference>
<proteinExistence type="predicted"/>